<feature type="region of interest" description="Disordered" evidence="1">
    <location>
        <begin position="18"/>
        <end position="74"/>
    </location>
</feature>
<keyword evidence="3" id="KW-1185">Reference proteome</keyword>
<organism evidence="2 3">
    <name type="scientific">Cylindrotheca closterium</name>
    <dbReference type="NCBI Taxonomy" id="2856"/>
    <lineage>
        <taxon>Eukaryota</taxon>
        <taxon>Sar</taxon>
        <taxon>Stramenopiles</taxon>
        <taxon>Ochrophyta</taxon>
        <taxon>Bacillariophyta</taxon>
        <taxon>Bacillariophyceae</taxon>
        <taxon>Bacillariophycidae</taxon>
        <taxon>Bacillariales</taxon>
        <taxon>Bacillariaceae</taxon>
        <taxon>Cylindrotheca</taxon>
    </lineage>
</organism>
<accession>A0AAD2CUX0</accession>
<feature type="compositionally biased region" description="Basic and acidic residues" evidence="1">
    <location>
        <begin position="27"/>
        <end position="37"/>
    </location>
</feature>
<gene>
    <name evidence="2" type="ORF">CYCCA115_LOCUS10554</name>
</gene>
<evidence type="ECO:0000313" key="2">
    <source>
        <dbReference type="EMBL" id="CAJ1946410.1"/>
    </source>
</evidence>
<protein>
    <submittedName>
        <fullName evidence="2">Uncharacterized protein</fullName>
    </submittedName>
</protein>
<sequence>MSQLIFTDEHIAAWAALGPPVRQKPTNPKEVKQLKERKVARKELKKKLVQELNDDPVPEETKNDESSNTSPKWSARAIEFELDRIVEEQRQLSLQTTEDENKQDDEEHNQRKLLPYQLDNSHPDNTMDHRAQGGPLLQYLWCEPNRTRTGRPSMTPPLQGQTLYLGGEVGSDGNLYCIPGHADKVLMIDRSCEKVKLIGPVLRSNKGAGVDTSNGRLYKWLRGIVVGDIIYGLPCHADDILKIHVPTQTITTLKIPYEDLYSTETKDGETVCEAHAERTMIWKYHGGTICPLDGCIYAIPQRASQVLKLDPKTEKVSFHGPKFPGHCKWYGGILGKQDGAIYGIPHNASGVLRISPEKVTVHGDFGANKHWWHGGAAASNGVIVSVPANADTALCITPGEEPILTLVGDASIVQAGRHRDDKKYKYLGAMCGTNGKVYVFPCASEYVLQVDTEKMEAKNVGPNLRDSGMEMVFQNKWQNGLTCVQDQCVYGMPLSGHTLLRVDCSKKDEDPDVTVWTLPSPRRECKDKFEGGIMTDDGVMYTVPNNHKGVLRIQPARLSGDH</sequence>
<name>A0AAD2CUX0_9STRA</name>
<dbReference type="SUPFAM" id="SSF63829">
    <property type="entry name" value="Calcium-dependent phosphotriesterase"/>
    <property type="match status" value="1"/>
</dbReference>
<dbReference type="Proteomes" id="UP001295423">
    <property type="component" value="Unassembled WGS sequence"/>
</dbReference>
<comment type="caution">
    <text evidence="2">The sequence shown here is derived from an EMBL/GenBank/DDBJ whole genome shotgun (WGS) entry which is preliminary data.</text>
</comment>
<evidence type="ECO:0000256" key="1">
    <source>
        <dbReference type="SAM" id="MobiDB-lite"/>
    </source>
</evidence>
<feature type="compositionally biased region" description="Basic residues" evidence="1">
    <location>
        <begin position="38"/>
        <end position="47"/>
    </location>
</feature>
<proteinExistence type="predicted"/>
<evidence type="ECO:0000313" key="3">
    <source>
        <dbReference type="Proteomes" id="UP001295423"/>
    </source>
</evidence>
<reference evidence="2" key="1">
    <citation type="submission" date="2023-08" db="EMBL/GenBank/DDBJ databases">
        <authorList>
            <person name="Audoor S."/>
            <person name="Bilcke G."/>
        </authorList>
    </citation>
    <scope>NUCLEOTIDE SEQUENCE</scope>
</reference>
<dbReference type="AlphaFoldDB" id="A0AAD2CUX0"/>
<dbReference type="EMBL" id="CAKOGP040001668">
    <property type="protein sequence ID" value="CAJ1946410.1"/>
    <property type="molecule type" value="Genomic_DNA"/>
</dbReference>